<evidence type="ECO:0000256" key="1">
    <source>
        <dbReference type="SAM" id="SignalP"/>
    </source>
</evidence>
<gene>
    <name evidence="2" type="ORF">HYFRA_00009644</name>
</gene>
<dbReference type="Proteomes" id="UP000696280">
    <property type="component" value="Unassembled WGS sequence"/>
</dbReference>
<dbReference type="EMBL" id="CAJVRL010000046">
    <property type="protein sequence ID" value="CAG8952540.1"/>
    <property type="molecule type" value="Genomic_DNA"/>
</dbReference>
<evidence type="ECO:0000313" key="2">
    <source>
        <dbReference type="EMBL" id="CAG8952540.1"/>
    </source>
</evidence>
<protein>
    <submittedName>
        <fullName evidence="2">Uncharacterized protein</fullName>
    </submittedName>
</protein>
<name>A0A9N9KR16_9HELO</name>
<sequence>MKLFSLSAIFLLATGVYADLACCISCVNTCEDRPGGHHECGAPGIDGVGVYCYNQCGNCDPPKL</sequence>
<feature type="signal peptide" evidence="1">
    <location>
        <begin position="1"/>
        <end position="18"/>
    </location>
</feature>
<evidence type="ECO:0000313" key="3">
    <source>
        <dbReference type="Proteomes" id="UP000696280"/>
    </source>
</evidence>
<keyword evidence="3" id="KW-1185">Reference proteome</keyword>
<dbReference type="AlphaFoldDB" id="A0A9N9KR16"/>
<feature type="chain" id="PRO_5040300952" evidence="1">
    <location>
        <begin position="19"/>
        <end position="64"/>
    </location>
</feature>
<keyword evidence="1" id="KW-0732">Signal</keyword>
<accession>A0A9N9KR16</accession>
<proteinExistence type="predicted"/>
<comment type="caution">
    <text evidence="2">The sequence shown here is derived from an EMBL/GenBank/DDBJ whole genome shotgun (WGS) entry which is preliminary data.</text>
</comment>
<organism evidence="2 3">
    <name type="scientific">Hymenoscyphus fraxineus</name>
    <dbReference type="NCBI Taxonomy" id="746836"/>
    <lineage>
        <taxon>Eukaryota</taxon>
        <taxon>Fungi</taxon>
        <taxon>Dikarya</taxon>
        <taxon>Ascomycota</taxon>
        <taxon>Pezizomycotina</taxon>
        <taxon>Leotiomycetes</taxon>
        <taxon>Helotiales</taxon>
        <taxon>Helotiaceae</taxon>
        <taxon>Hymenoscyphus</taxon>
    </lineage>
</organism>
<reference evidence="2" key="1">
    <citation type="submission" date="2021-07" db="EMBL/GenBank/DDBJ databases">
        <authorList>
            <person name="Durling M."/>
        </authorList>
    </citation>
    <scope>NUCLEOTIDE SEQUENCE</scope>
</reference>